<dbReference type="GO" id="GO:0005524">
    <property type="term" value="F:ATP binding"/>
    <property type="evidence" value="ECO:0007669"/>
    <property type="project" value="UniProtKB-KW"/>
</dbReference>
<keyword evidence="3" id="KW-0808">Transferase</keyword>
<reference evidence="10" key="1">
    <citation type="submission" date="2022-12" db="EMBL/GenBank/DDBJ databases">
        <authorList>
            <person name="Petersen C."/>
        </authorList>
    </citation>
    <scope>NUCLEOTIDE SEQUENCE</scope>
    <source>
        <strain evidence="10">IBT 16125</strain>
    </source>
</reference>
<keyword evidence="2" id="KW-0723">Serine/threonine-protein kinase</keyword>
<dbReference type="SUPFAM" id="SSF56112">
    <property type="entry name" value="Protein kinase-like (PK-like)"/>
    <property type="match status" value="1"/>
</dbReference>
<evidence type="ECO:0000256" key="8">
    <source>
        <dbReference type="ARBA" id="ARBA00048679"/>
    </source>
</evidence>
<evidence type="ECO:0000256" key="2">
    <source>
        <dbReference type="ARBA" id="ARBA00022527"/>
    </source>
</evidence>
<evidence type="ECO:0000313" key="10">
    <source>
        <dbReference type="EMBL" id="KAJ5432677.1"/>
    </source>
</evidence>
<dbReference type="CDD" id="cd00180">
    <property type="entry name" value="PKc"/>
    <property type="match status" value="1"/>
</dbReference>
<feature type="domain" description="Protein kinase" evidence="9">
    <location>
        <begin position="1"/>
        <end position="124"/>
    </location>
</feature>
<proteinExistence type="inferred from homology"/>
<comment type="similarity">
    <text evidence="1">Belongs to the protein kinase superfamily. STE Ser/Thr protein kinase family. STE20 subfamily.</text>
</comment>
<organism evidence="10 11">
    <name type="scientific">Penicillium daleae</name>
    <dbReference type="NCBI Taxonomy" id="63821"/>
    <lineage>
        <taxon>Eukaryota</taxon>
        <taxon>Fungi</taxon>
        <taxon>Dikarya</taxon>
        <taxon>Ascomycota</taxon>
        <taxon>Pezizomycotina</taxon>
        <taxon>Eurotiomycetes</taxon>
        <taxon>Eurotiomycetidae</taxon>
        <taxon>Eurotiales</taxon>
        <taxon>Aspergillaceae</taxon>
        <taxon>Penicillium</taxon>
    </lineage>
</organism>
<comment type="caution">
    <text evidence="10">The sequence shown here is derived from an EMBL/GenBank/DDBJ whole genome shotgun (WGS) entry which is preliminary data.</text>
</comment>
<dbReference type="InterPro" id="IPR011009">
    <property type="entry name" value="Kinase-like_dom_sf"/>
</dbReference>
<comment type="catalytic activity">
    <reaction evidence="8">
        <text>L-seryl-[protein] + ATP = O-phospho-L-seryl-[protein] + ADP + H(+)</text>
        <dbReference type="Rhea" id="RHEA:17989"/>
        <dbReference type="Rhea" id="RHEA-COMP:9863"/>
        <dbReference type="Rhea" id="RHEA-COMP:11604"/>
        <dbReference type="ChEBI" id="CHEBI:15378"/>
        <dbReference type="ChEBI" id="CHEBI:29999"/>
        <dbReference type="ChEBI" id="CHEBI:30616"/>
        <dbReference type="ChEBI" id="CHEBI:83421"/>
        <dbReference type="ChEBI" id="CHEBI:456216"/>
        <dbReference type="EC" id="2.7.11.1"/>
    </reaction>
</comment>
<dbReference type="InterPro" id="IPR008271">
    <property type="entry name" value="Ser/Thr_kinase_AS"/>
</dbReference>
<reference evidence="10" key="2">
    <citation type="journal article" date="2023" name="IMA Fungus">
        <title>Comparative genomic study of the Penicillium genus elucidates a diverse pangenome and 15 lateral gene transfer events.</title>
        <authorList>
            <person name="Petersen C."/>
            <person name="Sorensen T."/>
            <person name="Nielsen M.R."/>
            <person name="Sondergaard T.E."/>
            <person name="Sorensen J.L."/>
            <person name="Fitzpatrick D.A."/>
            <person name="Frisvad J.C."/>
            <person name="Nielsen K.L."/>
        </authorList>
    </citation>
    <scope>NUCLEOTIDE SEQUENCE</scope>
    <source>
        <strain evidence="10">IBT 16125</strain>
    </source>
</reference>
<dbReference type="GO" id="GO:0004674">
    <property type="term" value="F:protein serine/threonine kinase activity"/>
    <property type="evidence" value="ECO:0007669"/>
    <property type="project" value="UniProtKB-KW"/>
</dbReference>
<evidence type="ECO:0000313" key="11">
    <source>
        <dbReference type="Proteomes" id="UP001213681"/>
    </source>
</evidence>
<keyword evidence="11" id="KW-1185">Reference proteome</keyword>
<evidence type="ECO:0000256" key="1">
    <source>
        <dbReference type="ARBA" id="ARBA00008874"/>
    </source>
</evidence>
<evidence type="ECO:0000256" key="7">
    <source>
        <dbReference type="ARBA" id="ARBA00047899"/>
    </source>
</evidence>
<evidence type="ECO:0000256" key="4">
    <source>
        <dbReference type="ARBA" id="ARBA00022741"/>
    </source>
</evidence>
<dbReference type="PROSITE" id="PS00108">
    <property type="entry name" value="PROTEIN_KINASE_ST"/>
    <property type="match status" value="1"/>
</dbReference>
<dbReference type="GO" id="GO:0005737">
    <property type="term" value="C:cytoplasm"/>
    <property type="evidence" value="ECO:0007669"/>
    <property type="project" value="TreeGrafter"/>
</dbReference>
<evidence type="ECO:0000259" key="9">
    <source>
        <dbReference type="PROSITE" id="PS50011"/>
    </source>
</evidence>
<dbReference type="Gene3D" id="1.10.510.10">
    <property type="entry name" value="Transferase(Phosphotransferase) domain 1"/>
    <property type="match status" value="1"/>
</dbReference>
<dbReference type="GeneID" id="81605458"/>
<dbReference type="PANTHER" id="PTHR48012">
    <property type="entry name" value="STERILE20-LIKE KINASE, ISOFORM B-RELATED"/>
    <property type="match status" value="1"/>
</dbReference>
<dbReference type="PANTHER" id="PTHR48012:SF10">
    <property type="entry name" value="FI20177P1"/>
    <property type="match status" value="1"/>
</dbReference>
<protein>
    <submittedName>
        <fullName evidence="10">Tetratricopeptide-like helical</fullName>
    </submittedName>
</protein>
<dbReference type="InterPro" id="IPR050629">
    <property type="entry name" value="STE20/SPS1-PAK"/>
</dbReference>
<dbReference type="Proteomes" id="UP001213681">
    <property type="component" value="Unassembled WGS sequence"/>
</dbReference>
<accession>A0AAD6FX56</accession>
<dbReference type="InterPro" id="IPR000719">
    <property type="entry name" value="Prot_kinase_dom"/>
</dbReference>
<dbReference type="SMART" id="SM00220">
    <property type="entry name" value="S_TKc"/>
    <property type="match status" value="1"/>
</dbReference>
<dbReference type="EMBL" id="JAPVEA010000009">
    <property type="protein sequence ID" value="KAJ5432677.1"/>
    <property type="molecule type" value="Genomic_DNA"/>
</dbReference>
<name>A0AAD6FX56_9EURO</name>
<keyword evidence="4" id="KW-0547">Nucleotide-binding</keyword>
<dbReference type="PROSITE" id="PS50011">
    <property type="entry name" value="PROTEIN_KINASE_DOM"/>
    <property type="match status" value="1"/>
</dbReference>
<dbReference type="RefSeq" id="XP_056759969.1">
    <property type="nucleotide sequence ID" value="XM_056915215.1"/>
</dbReference>
<comment type="catalytic activity">
    <reaction evidence="7">
        <text>L-threonyl-[protein] + ATP = O-phospho-L-threonyl-[protein] + ADP + H(+)</text>
        <dbReference type="Rhea" id="RHEA:46608"/>
        <dbReference type="Rhea" id="RHEA-COMP:11060"/>
        <dbReference type="Rhea" id="RHEA-COMP:11605"/>
        <dbReference type="ChEBI" id="CHEBI:15378"/>
        <dbReference type="ChEBI" id="CHEBI:30013"/>
        <dbReference type="ChEBI" id="CHEBI:30616"/>
        <dbReference type="ChEBI" id="CHEBI:61977"/>
        <dbReference type="ChEBI" id="CHEBI:456216"/>
        <dbReference type="EC" id="2.7.11.1"/>
    </reaction>
</comment>
<dbReference type="AlphaFoldDB" id="A0AAD6FX56"/>
<keyword evidence="6" id="KW-0067">ATP-binding</keyword>
<gene>
    <name evidence="10" type="ORF">N7458_011833</name>
</gene>
<keyword evidence="5" id="KW-0418">Kinase</keyword>
<evidence type="ECO:0000256" key="3">
    <source>
        <dbReference type="ARBA" id="ARBA00022679"/>
    </source>
</evidence>
<evidence type="ECO:0000256" key="5">
    <source>
        <dbReference type="ARBA" id="ARBA00022777"/>
    </source>
</evidence>
<evidence type="ECO:0000256" key="6">
    <source>
        <dbReference type="ARBA" id="ARBA00022840"/>
    </source>
</evidence>
<dbReference type="Pfam" id="PF00069">
    <property type="entry name" value="Pkinase"/>
    <property type="match status" value="1"/>
</dbReference>
<sequence>MTVDSRYGSIDYNRELKAMAKFSHKRYERCFVKSFGWYEEGDQLFIAMEYLDAGDLYTFVYRKPPLPEIETKEIAYRILEGLDMMHDNGFAHRDLKPNNILIESHPPNVWWIKIADFGISKRIE</sequence>